<dbReference type="RefSeq" id="WP_191908365.1">
    <property type="nucleotide sequence ID" value="NZ_CP042906.1"/>
</dbReference>
<sequence length="216" mass="23384">MAGILVIAPHALDEVLGCGGTMARHAEDGRRVDTLILFGDDSSRGLLRHEAAPKAAAALGTNAPRFVGLPENRSDTLPLVEVVGAIERAIAESAPEIVYVPHGGSLHIDHQTTFRAAMTAIRPVPKHPVRAIYAYEIVSSTEWAPRALGEPFSPTRFTDIERTLDRKMRALDCYAAEMRPTPHARSREGVIALAHNRGHSVGMAAAEAFMVLRELD</sequence>
<organism evidence="1 2">
    <name type="scientific">Hypericibacter terrae</name>
    <dbReference type="NCBI Taxonomy" id="2602015"/>
    <lineage>
        <taxon>Bacteria</taxon>
        <taxon>Pseudomonadati</taxon>
        <taxon>Pseudomonadota</taxon>
        <taxon>Alphaproteobacteria</taxon>
        <taxon>Rhodospirillales</taxon>
        <taxon>Dongiaceae</taxon>
        <taxon>Hypericibacter</taxon>
    </lineage>
</organism>
<dbReference type="SUPFAM" id="SSF102588">
    <property type="entry name" value="LmbE-like"/>
    <property type="match status" value="1"/>
</dbReference>
<keyword evidence="2" id="KW-1185">Reference proteome</keyword>
<dbReference type="Proteomes" id="UP000326202">
    <property type="component" value="Chromosome"/>
</dbReference>
<reference evidence="1 2" key="1">
    <citation type="submission" date="2019-08" db="EMBL/GenBank/DDBJ databases">
        <title>Hyperibacter terrae gen. nov., sp. nov. and Hyperibacter viscosus sp. nov., two new members in the family Rhodospirillaceae isolated from the rhizosphere of Hypericum perforatum.</title>
        <authorList>
            <person name="Noviana Z."/>
        </authorList>
    </citation>
    <scope>NUCLEOTIDE SEQUENCE [LARGE SCALE GENOMIC DNA]</scope>
    <source>
        <strain evidence="1 2">R5913</strain>
    </source>
</reference>
<dbReference type="Gene3D" id="3.40.50.10320">
    <property type="entry name" value="LmbE-like"/>
    <property type="match status" value="1"/>
</dbReference>
<evidence type="ECO:0000313" key="1">
    <source>
        <dbReference type="EMBL" id="QEX15067.1"/>
    </source>
</evidence>
<dbReference type="EMBL" id="CP042906">
    <property type="protein sequence ID" value="QEX15067.1"/>
    <property type="molecule type" value="Genomic_DNA"/>
</dbReference>
<gene>
    <name evidence="1" type="ORF">FRZ44_03470</name>
</gene>
<evidence type="ECO:0000313" key="2">
    <source>
        <dbReference type="Proteomes" id="UP000326202"/>
    </source>
</evidence>
<proteinExistence type="predicted"/>
<dbReference type="PANTHER" id="PTHR12993">
    <property type="entry name" value="N-ACETYLGLUCOSAMINYL-PHOSPHATIDYLINOSITOL DE-N-ACETYLASE-RELATED"/>
    <property type="match status" value="1"/>
</dbReference>
<name>A0A5J6MDL0_9PROT</name>
<protein>
    <submittedName>
        <fullName evidence="1">GlcNAc-PI de-N-acetylase</fullName>
    </submittedName>
</protein>
<dbReference type="InterPro" id="IPR003737">
    <property type="entry name" value="GlcNAc_PI_deacetylase-related"/>
</dbReference>
<dbReference type="PANTHER" id="PTHR12993:SF11">
    <property type="entry name" value="N-ACETYLGLUCOSAMINYL-PHOSPHATIDYLINOSITOL DE-N-ACETYLASE"/>
    <property type="match status" value="1"/>
</dbReference>
<accession>A0A5J6MDL0</accession>
<dbReference type="InterPro" id="IPR024078">
    <property type="entry name" value="LmbE-like_dom_sf"/>
</dbReference>
<dbReference type="AlphaFoldDB" id="A0A5J6MDL0"/>
<dbReference type="Pfam" id="PF02585">
    <property type="entry name" value="PIG-L"/>
    <property type="match status" value="1"/>
</dbReference>
<dbReference type="KEGG" id="htq:FRZ44_03470"/>
<dbReference type="GO" id="GO:0016811">
    <property type="term" value="F:hydrolase activity, acting on carbon-nitrogen (but not peptide) bonds, in linear amides"/>
    <property type="evidence" value="ECO:0007669"/>
    <property type="project" value="TreeGrafter"/>
</dbReference>